<evidence type="ECO:0000313" key="5">
    <source>
        <dbReference type="Proteomes" id="UP001326110"/>
    </source>
</evidence>
<keyword evidence="2" id="KW-0812">Transmembrane</keyword>
<feature type="signal peptide" evidence="3">
    <location>
        <begin position="1"/>
        <end position="23"/>
    </location>
</feature>
<feature type="chain" id="PRO_5047431682" evidence="3">
    <location>
        <begin position="24"/>
        <end position="226"/>
    </location>
</feature>
<reference evidence="4 5" key="1">
    <citation type="submission" date="2023-11" db="EMBL/GenBank/DDBJ databases">
        <title>MicrobeMod: A computational toolkit for identifying prokaryotic methylation and restriction-modification with nanopore sequencing.</title>
        <authorList>
            <person name="Crits-Christoph A."/>
            <person name="Kang S.C."/>
            <person name="Lee H."/>
            <person name="Ostrov N."/>
        </authorList>
    </citation>
    <scope>NUCLEOTIDE SEQUENCE [LARGE SCALE GENOMIC DNA]</scope>
    <source>
        <strain evidence="4 5">ATCC 25935</strain>
    </source>
</reference>
<dbReference type="InterPro" id="IPR001451">
    <property type="entry name" value="Hexapep"/>
</dbReference>
<dbReference type="InterPro" id="IPR050179">
    <property type="entry name" value="Trans_hexapeptide_repeat"/>
</dbReference>
<proteinExistence type="inferred from homology"/>
<protein>
    <submittedName>
        <fullName evidence="4">Acyltransferase</fullName>
        <ecNumber evidence="4">2.3.1.-</ecNumber>
    </submittedName>
</protein>
<keyword evidence="2" id="KW-1133">Transmembrane helix</keyword>
<dbReference type="GeneID" id="43164238"/>
<dbReference type="PANTHER" id="PTHR43300">
    <property type="entry name" value="ACETYLTRANSFERASE"/>
    <property type="match status" value="1"/>
</dbReference>
<evidence type="ECO:0000256" key="2">
    <source>
        <dbReference type="SAM" id="Phobius"/>
    </source>
</evidence>
<accession>A0ABZ0Y1Q3</accession>
<dbReference type="Gene3D" id="2.160.10.10">
    <property type="entry name" value="Hexapeptide repeat proteins"/>
    <property type="match status" value="1"/>
</dbReference>
<keyword evidence="2" id="KW-0472">Membrane</keyword>
<dbReference type="EC" id="2.3.1.-" evidence="4"/>
<organism evidence="4 5">
    <name type="scientific">Duganella zoogloeoides</name>
    <dbReference type="NCBI Taxonomy" id="75659"/>
    <lineage>
        <taxon>Bacteria</taxon>
        <taxon>Pseudomonadati</taxon>
        <taxon>Pseudomonadota</taxon>
        <taxon>Betaproteobacteria</taxon>
        <taxon>Burkholderiales</taxon>
        <taxon>Oxalobacteraceae</taxon>
        <taxon>Telluria group</taxon>
        <taxon>Duganella</taxon>
    </lineage>
</organism>
<evidence type="ECO:0000313" key="4">
    <source>
        <dbReference type="EMBL" id="WQH05956.1"/>
    </source>
</evidence>
<dbReference type="SUPFAM" id="SSF51161">
    <property type="entry name" value="Trimeric LpxA-like enzymes"/>
    <property type="match status" value="1"/>
</dbReference>
<dbReference type="PANTHER" id="PTHR43300:SF11">
    <property type="entry name" value="ACETYLTRANSFERASE RV3034C-RELATED"/>
    <property type="match status" value="1"/>
</dbReference>
<dbReference type="CDD" id="cd04647">
    <property type="entry name" value="LbH_MAT_like"/>
    <property type="match status" value="1"/>
</dbReference>
<keyword evidence="4" id="KW-0808">Transferase</keyword>
<gene>
    <name evidence="4" type="ORF">SR858_06360</name>
</gene>
<sequence length="226" mass="23758">MRAIPSHHVVVFLCLLCASLALAVASAAALALLPLGDFRGVLVVLAGVLLLYLYAFALYRLFLRLLPLREGDVAPGSQHELIANVNMLFYLLLFNSLVRSHVVPVPLMRLVYLALGARLGTNTYSAGALLDPPLTRIGSNTIIGHDAVIFAHVIEGERLELKAVVIGNTVTIGATAVIMAGVHIGDHAIVSAGAVVTKDTRIAAGEVWGGIPARRLKAAPAAPVEA</sequence>
<keyword evidence="3" id="KW-0732">Signal</keyword>
<dbReference type="GO" id="GO:0016746">
    <property type="term" value="F:acyltransferase activity"/>
    <property type="evidence" value="ECO:0007669"/>
    <property type="project" value="UniProtKB-KW"/>
</dbReference>
<name>A0ABZ0Y1Q3_9BURK</name>
<dbReference type="Proteomes" id="UP001326110">
    <property type="component" value="Chromosome"/>
</dbReference>
<keyword evidence="5" id="KW-1185">Reference proteome</keyword>
<dbReference type="RefSeq" id="WP_026637413.1">
    <property type="nucleotide sequence ID" value="NZ_CP140152.1"/>
</dbReference>
<feature type="transmembrane region" description="Helical" evidence="2">
    <location>
        <begin position="41"/>
        <end position="61"/>
    </location>
</feature>
<dbReference type="EMBL" id="CP140152">
    <property type="protein sequence ID" value="WQH05956.1"/>
    <property type="molecule type" value="Genomic_DNA"/>
</dbReference>
<dbReference type="Pfam" id="PF00132">
    <property type="entry name" value="Hexapep"/>
    <property type="match status" value="1"/>
</dbReference>
<evidence type="ECO:0000256" key="3">
    <source>
        <dbReference type="SAM" id="SignalP"/>
    </source>
</evidence>
<dbReference type="InterPro" id="IPR011004">
    <property type="entry name" value="Trimer_LpxA-like_sf"/>
</dbReference>
<keyword evidence="4" id="KW-0012">Acyltransferase</keyword>
<comment type="similarity">
    <text evidence="1">Belongs to the transferase hexapeptide repeat family.</text>
</comment>
<evidence type="ECO:0000256" key="1">
    <source>
        <dbReference type="ARBA" id="ARBA00007274"/>
    </source>
</evidence>